<accession>A0AAN9KUW4</accession>
<keyword evidence="2" id="KW-1185">Reference proteome</keyword>
<comment type="caution">
    <text evidence="1">The sequence shown here is derived from an EMBL/GenBank/DDBJ whole genome shotgun (WGS) entry which is preliminary data.</text>
</comment>
<name>A0AAN9KUW4_CANGL</name>
<sequence length="79" mass="8590">MVAIQSAMHGIAWHPGAPTDSRWVNLHTVAASSTGARWLDPGSPDTQSYIIKWDALPWFPASTEVLHSAPPCLGQNQRV</sequence>
<evidence type="ECO:0000313" key="1">
    <source>
        <dbReference type="EMBL" id="KAK7323456.1"/>
    </source>
</evidence>
<organism evidence="1 2">
    <name type="scientific">Canavalia gladiata</name>
    <name type="common">Sword bean</name>
    <name type="synonym">Dolichos gladiatus</name>
    <dbReference type="NCBI Taxonomy" id="3824"/>
    <lineage>
        <taxon>Eukaryota</taxon>
        <taxon>Viridiplantae</taxon>
        <taxon>Streptophyta</taxon>
        <taxon>Embryophyta</taxon>
        <taxon>Tracheophyta</taxon>
        <taxon>Spermatophyta</taxon>
        <taxon>Magnoliopsida</taxon>
        <taxon>eudicotyledons</taxon>
        <taxon>Gunneridae</taxon>
        <taxon>Pentapetalae</taxon>
        <taxon>rosids</taxon>
        <taxon>fabids</taxon>
        <taxon>Fabales</taxon>
        <taxon>Fabaceae</taxon>
        <taxon>Papilionoideae</taxon>
        <taxon>50 kb inversion clade</taxon>
        <taxon>NPAAA clade</taxon>
        <taxon>indigoferoid/millettioid clade</taxon>
        <taxon>Phaseoleae</taxon>
        <taxon>Canavalia</taxon>
    </lineage>
</organism>
<dbReference type="AlphaFoldDB" id="A0AAN9KUW4"/>
<dbReference type="Proteomes" id="UP001367508">
    <property type="component" value="Unassembled WGS sequence"/>
</dbReference>
<evidence type="ECO:0000313" key="2">
    <source>
        <dbReference type="Proteomes" id="UP001367508"/>
    </source>
</evidence>
<proteinExistence type="predicted"/>
<reference evidence="1 2" key="1">
    <citation type="submission" date="2024-01" db="EMBL/GenBank/DDBJ databases">
        <title>The genomes of 5 underutilized Papilionoideae crops provide insights into root nodulation and disease resistanc.</title>
        <authorList>
            <person name="Jiang F."/>
        </authorList>
    </citation>
    <scope>NUCLEOTIDE SEQUENCE [LARGE SCALE GENOMIC DNA]</scope>
    <source>
        <strain evidence="1">LVBAO_FW01</strain>
        <tissue evidence="1">Leaves</tissue>
    </source>
</reference>
<protein>
    <submittedName>
        <fullName evidence="1">Uncharacterized protein</fullName>
    </submittedName>
</protein>
<gene>
    <name evidence="1" type="ORF">VNO77_26929</name>
</gene>
<dbReference type="EMBL" id="JAYMYQ010000006">
    <property type="protein sequence ID" value="KAK7323456.1"/>
    <property type="molecule type" value="Genomic_DNA"/>
</dbReference>